<evidence type="ECO:0000313" key="1">
    <source>
        <dbReference type="EMBL" id="KAK3935704.1"/>
    </source>
</evidence>
<dbReference type="AlphaFoldDB" id="A0AAN6S095"/>
<proteinExistence type="predicted"/>
<comment type="caution">
    <text evidence="1">The sequence shown here is derived from an EMBL/GenBank/DDBJ whole genome shotgun (WGS) entry which is preliminary data.</text>
</comment>
<protein>
    <submittedName>
        <fullName evidence="1">Uncharacterized protein</fullName>
    </submittedName>
</protein>
<keyword evidence="2" id="KW-1185">Reference proteome</keyword>
<evidence type="ECO:0000313" key="2">
    <source>
        <dbReference type="Proteomes" id="UP001303473"/>
    </source>
</evidence>
<dbReference type="EMBL" id="MU853911">
    <property type="protein sequence ID" value="KAK3935704.1"/>
    <property type="molecule type" value="Genomic_DNA"/>
</dbReference>
<gene>
    <name evidence="1" type="ORF">QBC46DRAFT_461926</name>
</gene>
<accession>A0AAN6S095</accession>
<dbReference type="Proteomes" id="UP001303473">
    <property type="component" value="Unassembled WGS sequence"/>
</dbReference>
<organism evidence="1 2">
    <name type="scientific">Diplogelasinospora grovesii</name>
    <dbReference type="NCBI Taxonomy" id="303347"/>
    <lineage>
        <taxon>Eukaryota</taxon>
        <taxon>Fungi</taxon>
        <taxon>Dikarya</taxon>
        <taxon>Ascomycota</taxon>
        <taxon>Pezizomycotina</taxon>
        <taxon>Sordariomycetes</taxon>
        <taxon>Sordariomycetidae</taxon>
        <taxon>Sordariales</taxon>
        <taxon>Diplogelasinosporaceae</taxon>
        <taxon>Diplogelasinospora</taxon>
    </lineage>
</organism>
<reference evidence="2" key="1">
    <citation type="journal article" date="2023" name="Mol. Phylogenet. Evol.">
        <title>Genome-scale phylogeny and comparative genomics of the fungal order Sordariales.</title>
        <authorList>
            <person name="Hensen N."/>
            <person name="Bonometti L."/>
            <person name="Westerberg I."/>
            <person name="Brannstrom I.O."/>
            <person name="Guillou S."/>
            <person name="Cros-Aarteil S."/>
            <person name="Calhoun S."/>
            <person name="Haridas S."/>
            <person name="Kuo A."/>
            <person name="Mondo S."/>
            <person name="Pangilinan J."/>
            <person name="Riley R."/>
            <person name="LaButti K."/>
            <person name="Andreopoulos B."/>
            <person name="Lipzen A."/>
            <person name="Chen C."/>
            <person name="Yan M."/>
            <person name="Daum C."/>
            <person name="Ng V."/>
            <person name="Clum A."/>
            <person name="Steindorff A."/>
            <person name="Ohm R.A."/>
            <person name="Martin F."/>
            <person name="Silar P."/>
            <person name="Natvig D.O."/>
            <person name="Lalanne C."/>
            <person name="Gautier V."/>
            <person name="Ament-Velasquez S.L."/>
            <person name="Kruys A."/>
            <person name="Hutchinson M.I."/>
            <person name="Powell A.J."/>
            <person name="Barry K."/>
            <person name="Miller A.N."/>
            <person name="Grigoriev I.V."/>
            <person name="Debuchy R."/>
            <person name="Gladieux P."/>
            <person name="Hiltunen Thoren M."/>
            <person name="Johannesson H."/>
        </authorList>
    </citation>
    <scope>NUCLEOTIDE SEQUENCE [LARGE SCALE GENOMIC DNA]</scope>
    <source>
        <strain evidence="2">CBS 340.73</strain>
    </source>
</reference>
<name>A0AAN6S095_9PEZI</name>
<sequence length="319" mass="35853">MPTTEEFEAAYAAITATRGRSWIDAIDEHFPDNEDFTAFRNWVHDKYEMSRPPILEGDEFIAQVDSANLLQDSFLDRVVPSMTRDPCPTVPIGSDHDFLYRLVADPDGLVPHDQNCSEMTAELEPLIPYYILGLNTTVQPREPAVPTSRRKANMSEKATTTGKPPGFIFFQLGELQYARHKLGESWSPALAETLATTIQGDDLDWKATGFHLVARLGDFGGINGVYAIYNMFPEDEITGARQQVTHRFWGITPSRGNDGKPHEQFSVARIGDILGCLGYAKLICWHDKIEQPVELVRVKRAGNALCAIRQMVDESYMMR</sequence>